<dbReference type="AlphaFoldDB" id="A0AA89AW46"/>
<reference evidence="10" key="1">
    <citation type="submission" date="2022-12" db="EMBL/GenBank/DDBJ databases">
        <title>Draft genome assemblies for two species of Escallonia (Escalloniales).</title>
        <authorList>
            <person name="Chanderbali A."/>
            <person name="Dervinis C."/>
            <person name="Anghel I."/>
            <person name="Soltis D."/>
            <person name="Soltis P."/>
            <person name="Zapata F."/>
        </authorList>
    </citation>
    <scope>NUCLEOTIDE SEQUENCE</scope>
    <source>
        <strain evidence="10">UCBG64.0493</strain>
        <tissue evidence="10">Leaf</tissue>
    </source>
</reference>
<dbReference type="InterPro" id="IPR036514">
    <property type="entry name" value="SGNH_hydro_sf"/>
</dbReference>
<keyword evidence="7" id="KW-0443">Lipid metabolism</keyword>
<evidence type="ECO:0000256" key="5">
    <source>
        <dbReference type="ARBA" id="ARBA00022801"/>
    </source>
</evidence>
<evidence type="ECO:0000256" key="4">
    <source>
        <dbReference type="ARBA" id="ARBA00022729"/>
    </source>
</evidence>
<comment type="subcellular location">
    <subcellularLocation>
        <location evidence="1">Secreted</location>
    </subcellularLocation>
</comment>
<dbReference type="Proteomes" id="UP001188597">
    <property type="component" value="Unassembled WGS sequence"/>
</dbReference>
<gene>
    <name evidence="10" type="ORF">RJ639_002870</name>
</gene>
<evidence type="ECO:0000256" key="2">
    <source>
        <dbReference type="ARBA" id="ARBA00008668"/>
    </source>
</evidence>
<evidence type="ECO:0000256" key="9">
    <source>
        <dbReference type="SAM" id="MobiDB-lite"/>
    </source>
</evidence>
<dbReference type="GO" id="GO:0005576">
    <property type="term" value="C:extracellular region"/>
    <property type="evidence" value="ECO:0007669"/>
    <property type="project" value="UniProtKB-SubCell"/>
</dbReference>
<keyword evidence="3" id="KW-0964">Secreted</keyword>
<name>A0AA89AW46_9ASTE</name>
<dbReference type="EMBL" id="JAVXUP010000896">
    <property type="protein sequence ID" value="KAK3019139.1"/>
    <property type="molecule type" value="Genomic_DNA"/>
</dbReference>
<evidence type="ECO:0000313" key="10">
    <source>
        <dbReference type="EMBL" id="KAK3019139.1"/>
    </source>
</evidence>
<evidence type="ECO:0000256" key="6">
    <source>
        <dbReference type="ARBA" id="ARBA00022963"/>
    </source>
</evidence>
<accession>A0AA89AW46</accession>
<keyword evidence="5" id="KW-0378">Hydrolase</keyword>
<dbReference type="PANTHER" id="PTHR45650">
    <property type="entry name" value="GDSL-LIKE LIPASE/ACYLHYDROLASE-RELATED"/>
    <property type="match status" value="1"/>
</dbReference>
<dbReference type="GO" id="GO:0016042">
    <property type="term" value="P:lipid catabolic process"/>
    <property type="evidence" value="ECO:0007669"/>
    <property type="project" value="UniProtKB-KW"/>
</dbReference>
<evidence type="ECO:0000256" key="8">
    <source>
        <dbReference type="SAM" id="Coils"/>
    </source>
</evidence>
<keyword evidence="11" id="KW-1185">Reference proteome</keyword>
<protein>
    <submittedName>
        <fullName evidence="10">Uncharacterized protein</fullName>
    </submittedName>
</protein>
<dbReference type="GO" id="GO:0016787">
    <property type="term" value="F:hydrolase activity"/>
    <property type="evidence" value="ECO:0007669"/>
    <property type="project" value="UniProtKB-KW"/>
</dbReference>
<keyword evidence="4" id="KW-0732">Signal</keyword>
<feature type="region of interest" description="Disordered" evidence="9">
    <location>
        <begin position="276"/>
        <end position="314"/>
    </location>
</feature>
<dbReference type="InterPro" id="IPR051238">
    <property type="entry name" value="GDSL_esterase/lipase"/>
</dbReference>
<evidence type="ECO:0000256" key="1">
    <source>
        <dbReference type="ARBA" id="ARBA00004613"/>
    </source>
</evidence>
<evidence type="ECO:0000313" key="11">
    <source>
        <dbReference type="Proteomes" id="UP001188597"/>
    </source>
</evidence>
<keyword evidence="6" id="KW-0442">Lipid degradation</keyword>
<dbReference type="Gene3D" id="3.40.50.1110">
    <property type="entry name" value="SGNH hydrolase"/>
    <property type="match status" value="1"/>
</dbReference>
<sequence length="314" mass="34911">MTQIGVTLPRHSPTSHGYPLSTILECELHKYRSSLLSVRLYKLGARKVVTFEVGPIGCVISIARQNKHNGRCVEEINQPANVFNKQLATMLTNLTSTLQDSAFILGHANWLGYDAIRSPSSYGDLHFTFTLLESFAPKKTRVIPPDHSPQIVEKVSVEEDPIFRPRWTLHSDDVGMPDSQISKQHLVHGMYASGSEMLSRFEMARQVLAHIETLEKRLERAKRRAAEEVKKARDQGIRDFLDGNAGDEWLKKCADDDLEIYELGFAKAKEMFAERFPDIPLEPPSGETILPSEAGDAAASHPPGDGPSGDAPEP</sequence>
<organism evidence="10 11">
    <name type="scientific">Escallonia herrerae</name>
    <dbReference type="NCBI Taxonomy" id="1293975"/>
    <lineage>
        <taxon>Eukaryota</taxon>
        <taxon>Viridiplantae</taxon>
        <taxon>Streptophyta</taxon>
        <taxon>Embryophyta</taxon>
        <taxon>Tracheophyta</taxon>
        <taxon>Spermatophyta</taxon>
        <taxon>Magnoliopsida</taxon>
        <taxon>eudicotyledons</taxon>
        <taxon>Gunneridae</taxon>
        <taxon>Pentapetalae</taxon>
        <taxon>asterids</taxon>
        <taxon>campanulids</taxon>
        <taxon>Escalloniales</taxon>
        <taxon>Escalloniaceae</taxon>
        <taxon>Escallonia</taxon>
    </lineage>
</organism>
<evidence type="ECO:0000256" key="7">
    <source>
        <dbReference type="ARBA" id="ARBA00023098"/>
    </source>
</evidence>
<keyword evidence="8" id="KW-0175">Coiled coil</keyword>
<dbReference type="PANTHER" id="PTHR45650:SF14">
    <property type="entry name" value="GDSL ESTERASE_LIPASE 7-LIKE"/>
    <property type="match status" value="1"/>
</dbReference>
<proteinExistence type="inferred from homology"/>
<evidence type="ECO:0000256" key="3">
    <source>
        <dbReference type="ARBA" id="ARBA00022525"/>
    </source>
</evidence>
<feature type="coiled-coil region" evidence="8">
    <location>
        <begin position="204"/>
        <end position="235"/>
    </location>
</feature>
<comment type="caution">
    <text evidence="10">The sequence shown here is derived from an EMBL/GenBank/DDBJ whole genome shotgun (WGS) entry which is preliminary data.</text>
</comment>
<comment type="similarity">
    <text evidence="2">Belongs to the 'GDSL' lipolytic enzyme family.</text>
</comment>